<dbReference type="PANTHER" id="PTHR24096">
    <property type="entry name" value="LONG-CHAIN-FATTY-ACID--COA LIGASE"/>
    <property type="match status" value="1"/>
</dbReference>
<dbReference type="EMBL" id="QKRW01000005">
    <property type="protein sequence ID" value="RAL66787.1"/>
    <property type="molecule type" value="Genomic_DNA"/>
</dbReference>
<reference evidence="4 5" key="1">
    <citation type="submission" date="2018-06" db="EMBL/GenBank/DDBJ databases">
        <title>Genome Sequence of the Brown Rot Fungal Pathogen Monilinia fructigena.</title>
        <authorList>
            <person name="Landi L."/>
            <person name="De Miccolis Angelini R.M."/>
            <person name="Pollastro S."/>
            <person name="Abate D."/>
            <person name="Faretra F."/>
            <person name="Romanazzi G."/>
        </authorList>
    </citation>
    <scope>NUCLEOTIDE SEQUENCE [LARGE SCALE GENOMIC DNA]</scope>
    <source>
        <strain evidence="4 5">Mfrg269</strain>
    </source>
</reference>
<dbReference type="Gene3D" id="3.40.50.980">
    <property type="match status" value="1"/>
</dbReference>
<dbReference type="InterPro" id="IPR000873">
    <property type="entry name" value="AMP-dep_synth/lig_dom"/>
</dbReference>
<dbReference type="AlphaFoldDB" id="A0A395J2P2"/>
<accession>A0A395J2P2</accession>
<evidence type="ECO:0000259" key="3">
    <source>
        <dbReference type="Pfam" id="PF00501"/>
    </source>
</evidence>
<comment type="caution">
    <text evidence="4">The sequence shown here is derived from an EMBL/GenBank/DDBJ whole genome shotgun (WGS) entry which is preliminary data.</text>
</comment>
<gene>
    <name evidence="4" type="ORF">DID88_007570</name>
</gene>
<keyword evidence="2" id="KW-0436">Ligase</keyword>
<dbReference type="SUPFAM" id="SSF56801">
    <property type="entry name" value="Acetyl-CoA synthetase-like"/>
    <property type="match status" value="1"/>
</dbReference>
<comment type="similarity">
    <text evidence="1">Belongs to the ATP-dependent AMP-binding enzyme family.</text>
</comment>
<evidence type="ECO:0000313" key="5">
    <source>
        <dbReference type="Proteomes" id="UP000249056"/>
    </source>
</evidence>
<dbReference type="Pfam" id="PF00501">
    <property type="entry name" value="AMP-binding"/>
    <property type="match status" value="1"/>
</dbReference>
<organism evidence="4 5">
    <name type="scientific">Monilinia fructigena</name>
    <dbReference type="NCBI Taxonomy" id="38457"/>
    <lineage>
        <taxon>Eukaryota</taxon>
        <taxon>Fungi</taxon>
        <taxon>Dikarya</taxon>
        <taxon>Ascomycota</taxon>
        <taxon>Pezizomycotina</taxon>
        <taxon>Leotiomycetes</taxon>
        <taxon>Helotiales</taxon>
        <taxon>Sclerotiniaceae</taxon>
        <taxon>Monilinia</taxon>
    </lineage>
</organism>
<evidence type="ECO:0000313" key="4">
    <source>
        <dbReference type="EMBL" id="RAL66787.1"/>
    </source>
</evidence>
<evidence type="ECO:0000256" key="1">
    <source>
        <dbReference type="ARBA" id="ARBA00006432"/>
    </source>
</evidence>
<evidence type="ECO:0000256" key="2">
    <source>
        <dbReference type="ARBA" id="ARBA00022598"/>
    </source>
</evidence>
<dbReference type="OrthoDB" id="6509636at2759"/>
<proteinExistence type="inferred from homology"/>
<sequence length="174" mass="19991">MDLWSTLFQRKDKLFPDDQVLYTSLSPTLKSHTYFSLKRQTISFGHGFRQHHAFRKGDVLALFSENNINTPITMWGTHYAGGVVSSANQTYSKGELVHHLRDSGARTVVTKKEELGKVREAVKELETEGTEKRNVEVLVQVANLMQVALREGKIVRWDRDRILSVLPFFHVYCL</sequence>
<protein>
    <recommendedName>
        <fullName evidence="3">AMP-dependent synthetase/ligase domain-containing protein</fullName>
    </recommendedName>
</protein>
<dbReference type="PANTHER" id="PTHR24096:SF149">
    <property type="entry name" value="AMP-BINDING DOMAIN-CONTAINING PROTEIN-RELATED"/>
    <property type="match status" value="1"/>
</dbReference>
<dbReference type="Proteomes" id="UP000249056">
    <property type="component" value="Unassembled WGS sequence"/>
</dbReference>
<name>A0A395J2P2_9HELO</name>
<keyword evidence="5" id="KW-1185">Reference proteome</keyword>
<dbReference type="GO" id="GO:0016405">
    <property type="term" value="F:CoA-ligase activity"/>
    <property type="evidence" value="ECO:0007669"/>
    <property type="project" value="TreeGrafter"/>
</dbReference>
<feature type="domain" description="AMP-dependent synthetase/ligase" evidence="3">
    <location>
        <begin position="9"/>
        <end position="133"/>
    </location>
</feature>